<feature type="transmembrane region" description="Helical" evidence="7">
    <location>
        <begin position="318"/>
        <end position="338"/>
    </location>
</feature>
<reference evidence="9" key="1">
    <citation type="journal article" date="2020" name="Fungal Divers.">
        <title>Resolving the Mortierellaceae phylogeny through synthesis of multi-gene phylogenetics and phylogenomics.</title>
        <authorList>
            <person name="Vandepol N."/>
            <person name="Liber J."/>
            <person name="Desiro A."/>
            <person name="Na H."/>
            <person name="Kennedy M."/>
            <person name="Barry K."/>
            <person name="Grigoriev I.V."/>
            <person name="Miller A.N."/>
            <person name="O'Donnell K."/>
            <person name="Stajich J.E."/>
            <person name="Bonito G."/>
        </authorList>
    </citation>
    <scope>NUCLEOTIDE SEQUENCE</scope>
    <source>
        <strain evidence="9">NVP60</strain>
    </source>
</reference>
<evidence type="ECO:0000313" key="10">
    <source>
        <dbReference type="Proteomes" id="UP000823405"/>
    </source>
</evidence>
<dbReference type="CDD" id="cd17502">
    <property type="entry name" value="MFS_Azr1_MDR_like"/>
    <property type="match status" value="1"/>
</dbReference>
<dbReference type="SUPFAM" id="SSF103473">
    <property type="entry name" value="MFS general substrate transporter"/>
    <property type="match status" value="1"/>
</dbReference>
<keyword evidence="2" id="KW-0813">Transport</keyword>
<feature type="compositionally biased region" description="Polar residues" evidence="6">
    <location>
        <begin position="1"/>
        <end position="43"/>
    </location>
</feature>
<accession>A0A9P6RKE0</accession>
<feature type="transmembrane region" description="Helical" evidence="7">
    <location>
        <begin position="249"/>
        <end position="275"/>
    </location>
</feature>
<evidence type="ECO:0000259" key="8">
    <source>
        <dbReference type="PROSITE" id="PS50850"/>
    </source>
</evidence>
<evidence type="ECO:0000256" key="2">
    <source>
        <dbReference type="ARBA" id="ARBA00022448"/>
    </source>
</evidence>
<dbReference type="InterPro" id="IPR011701">
    <property type="entry name" value="MFS"/>
</dbReference>
<dbReference type="Pfam" id="PF07690">
    <property type="entry name" value="MFS_1"/>
    <property type="match status" value="1"/>
</dbReference>
<dbReference type="GO" id="GO:0005886">
    <property type="term" value="C:plasma membrane"/>
    <property type="evidence" value="ECO:0007669"/>
    <property type="project" value="TreeGrafter"/>
</dbReference>
<feature type="transmembrane region" description="Helical" evidence="7">
    <location>
        <begin position="395"/>
        <end position="416"/>
    </location>
</feature>
<evidence type="ECO:0000256" key="7">
    <source>
        <dbReference type="SAM" id="Phobius"/>
    </source>
</evidence>
<feature type="transmembrane region" description="Helical" evidence="7">
    <location>
        <begin position="189"/>
        <end position="210"/>
    </location>
</feature>
<feature type="transmembrane region" description="Helical" evidence="7">
    <location>
        <begin position="287"/>
        <end position="306"/>
    </location>
</feature>
<dbReference type="OrthoDB" id="10021397at2759"/>
<dbReference type="GO" id="GO:0012505">
    <property type="term" value="C:endomembrane system"/>
    <property type="evidence" value="ECO:0007669"/>
    <property type="project" value="UniProtKB-SubCell"/>
</dbReference>
<name>A0A9P6RKE0_9FUNG</name>
<keyword evidence="10" id="KW-1185">Reference proteome</keyword>
<evidence type="ECO:0000313" key="9">
    <source>
        <dbReference type="EMBL" id="KAG0322253.1"/>
    </source>
</evidence>
<feature type="transmembrane region" description="Helical" evidence="7">
    <location>
        <begin position="165"/>
        <end position="183"/>
    </location>
</feature>
<protein>
    <recommendedName>
        <fullName evidence="8">Major facilitator superfamily (MFS) profile domain-containing protein</fullName>
    </recommendedName>
</protein>
<gene>
    <name evidence="9" type="ORF">BGZ97_007992</name>
</gene>
<feature type="transmembrane region" description="Helical" evidence="7">
    <location>
        <begin position="136"/>
        <end position="153"/>
    </location>
</feature>
<dbReference type="Proteomes" id="UP000823405">
    <property type="component" value="Unassembled WGS sequence"/>
</dbReference>
<dbReference type="GO" id="GO:0022857">
    <property type="term" value="F:transmembrane transporter activity"/>
    <property type="evidence" value="ECO:0007669"/>
    <property type="project" value="InterPro"/>
</dbReference>
<evidence type="ECO:0000256" key="5">
    <source>
        <dbReference type="ARBA" id="ARBA00023136"/>
    </source>
</evidence>
<dbReference type="InterPro" id="IPR036259">
    <property type="entry name" value="MFS_trans_sf"/>
</dbReference>
<dbReference type="EMBL" id="JAAAIN010000036">
    <property type="protein sequence ID" value="KAG0322253.1"/>
    <property type="molecule type" value="Genomic_DNA"/>
</dbReference>
<evidence type="ECO:0000256" key="4">
    <source>
        <dbReference type="ARBA" id="ARBA00022989"/>
    </source>
</evidence>
<evidence type="ECO:0000256" key="3">
    <source>
        <dbReference type="ARBA" id="ARBA00022692"/>
    </source>
</evidence>
<feature type="transmembrane region" description="Helical" evidence="7">
    <location>
        <begin position="559"/>
        <end position="577"/>
    </location>
</feature>
<feature type="region of interest" description="Disordered" evidence="6">
    <location>
        <begin position="1"/>
        <end position="78"/>
    </location>
</feature>
<keyword evidence="5 7" id="KW-0472">Membrane</keyword>
<comment type="subcellular location">
    <subcellularLocation>
        <location evidence="1">Endomembrane system</location>
        <topology evidence="1">Multi-pass membrane protein</topology>
    </subcellularLocation>
</comment>
<dbReference type="PANTHER" id="PTHR23501">
    <property type="entry name" value="MAJOR FACILITATOR SUPERFAMILY"/>
    <property type="match status" value="1"/>
</dbReference>
<keyword evidence="3 7" id="KW-0812">Transmembrane</keyword>
<dbReference type="Gene3D" id="1.20.1250.20">
    <property type="entry name" value="MFS general substrate transporter like domains"/>
    <property type="match status" value="1"/>
</dbReference>
<dbReference type="AlphaFoldDB" id="A0A9P6RKE0"/>
<sequence length="637" mass="68752">MSNTDTFSSKGEIASTTATAVTPSNALTHTHNNPSQSSTTTITVIAPPQKSDNLTKQKDNSSTPVDPESGLPTGEVEKTSDEILAQVVETLPLRQLAPAFLGVAMTMFMAALDNSIVSTALPKIGTQFSASNKVELVFTCYVITFNAFQGLYGKMSNVFGRKPTVFFAIAIFCTGSILSGVSQSMNMFLGARALTGIGAGGIFSLSNIIIADLVSIRDRGKYQGFISAVFAISALVGPVMGGAFVDKVSWRWCFFIQIALAVITVPTMTVMLKLPRPKGDIWSKIKAIDWAGTFFMAISAVFLLLPTNLGGNLYAWNSPLIITLYVLAIPSILMFLWVEAKHADNPIVPPYLWKNHNVVTLLSINVFMGMTFWSLMFYLPIYFQIIEHESATNAGLTMIPLEAGVFISSNIAGILVSKYGKYRPYIFTGTGIAVVGICLCLVLAETSSKVIHVVILFVCGLGVGQLFPTLIVAIQASVERKDLATVSALHNFFRMTGSGFGVAINGALFQNNLNSGLETSGVPVEWANLAKSSAQKIVDIPDTYRGMVEDVYLDSMKTVFKATIPMAAMMFLLTFLIRHVRLNAKAIPSTPEPEKADAAASKTEGEKGMKEEVVEMEEEKPSGSVPSAIRGDKEELK</sequence>
<keyword evidence="4 7" id="KW-1133">Transmembrane helix</keyword>
<evidence type="ECO:0000256" key="1">
    <source>
        <dbReference type="ARBA" id="ARBA00004127"/>
    </source>
</evidence>
<feature type="transmembrane region" description="Helical" evidence="7">
    <location>
        <begin position="222"/>
        <end position="243"/>
    </location>
</feature>
<dbReference type="PANTHER" id="PTHR23501:SF191">
    <property type="entry name" value="VACUOLAR BASIC AMINO ACID TRANSPORTER 4"/>
    <property type="match status" value="1"/>
</dbReference>
<feature type="transmembrane region" description="Helical" evidence="7">
    <location>
        <begin position="96"/>
        <end position="116"/>
    </location>
</feature>
<organism evidence="9 10">
    <name type="scientific">Linnemannia gamsii</name>
    <dbReference type="NCBI Taxonomy" id="64522"/>
    <lineage>
        <taxon>Eukaryota</taxon>
        <taxon>Fungi</taxon>
        <taxon>Fungi incertae sedis</taxon>
        <taxon>Mucoromycota</taxon>
        <taxon>Mortierellomycotina</taxon>
        <taxon>Mortierellomycetes</taxon>
        <taxon>Mortierellales</taxon>
        <taxon>Mortierellaceae</taxon>
        <taxon>Linnemannia</taxon>
    </lineage>
</organism>
<comment type="caution">
    <text evidence="9">The sequence shown here is derived from an EMBL/GenBank/DDBJ whole genome shotgun (WGS) entry which is preliminary data.</text>
</comment>
<feature type="transmembrane region" description="Helical" evidence="7">
    <location>
        <begin position="425"/>
        <end position="444"/>
    </location>
</feature>
<feature type="compositionally biased region" description="Basic and acidic residues" evidence="6">
    <location>
        <begin position="592"/>
        <end position="613"/>
    </location>
</feature>
<dbReference type="Gene3D" id="1.20.1720.10">
    <property type="entry name" value="Multidrug resistance protein D"/>
    <property type="match status" value="1"/>
</dbReference>
<feature type="region of interest" description="Disordered" evidence="6">
    <location>
        <begin position="588"/>
        <end position="637"/>
    </location>
</feature>
<proteinExistence type="predicted"/>
<evidence type="ECO:0000256" key="6">
    <source>
        <dbReference type="SAM" id="MobiDB-lite"/>
    </source>
</evidence>
<dbReference type="PRINTS" id="PR01036">
    <property type="entry name" value="TCRTETB"/>
</dbReference>
<feature type="domain" description="Major facilitator superfamily (MFS) profile" evidence="8">
    <location>
        <begin position="99"/>
        <end position="582"/>
    </location>
</feature>
<dbReference type="PROSITE" id="PS50850">
    <property type="entry name" value="MFS"/>
    <property type="match status" value="1"/>
</dbReference>
<feature type="transmembrane region" description="Helical" evidence="7">
    <location>
        <begin position="450"/>
        <end position="472"/>
    </location>
</feature>
<feature type="transmembrane region" description="Helical" evidence="7">
    <location>
        <begin position="358"/>
        <end position="383"/>
    </location>
</feature>
<dbReference type="InterPro" id="IPR020846">
    <property type="entry name" value="MFS_dom"/>
</dbReference>